<evidence type="ECO:0000313" key="3">
    <source>
        <dbReference type="Proteomes" id="UP000289718"/>
    </source>
</evidence>
<dbReference type="Proteomes" id="UP000289718">
    <property type="component" value="Unassembled WGS sequence"/>
</dbReference>
<evidence type="ECO:0008006" key="4">
    <source>
        <dbReference type="Google" id="ProtNLM"/>
    </source>
</evidence>
<dbReference type="EMBL" id="NXIE01000002">
    <property type="protein sequence ID" value="RXK13022.1"/>
    <property type="molecule type" value="Genomic_DNA"/>
</dbReference>
<accession>A0A4Q1AT38</accession>
<dbReference type="OrthoDB" id="5372757at2"/>
<protein>
    <recommendedName>
        <fullName evidence="4">TonB C-terminal domain-containing protein</fullName>
    </recommendedName>
</protein>
<dbReference type="Pfam" id="PF13103">
    <property type="entry name" value="TonB_2"/>
    <property type="match status" value="1"/>
</dbReference>
<keyword evidence="1" id="KW-0812">Transmembrane</keyword>
<dbReference type="AlphaFoldDB" id="A0A4Q1AT38"/>
<keyword evidence="3" id="KW-1185">Reference proteome</keyword>
<feature type="transmembrane region" description="Helical" evidence="1">
    <location>
        <begin position="9"/>
        <end position="32"/>
    </location>
</feature>
<comment type="caution">
    <text evidence="2">The sequence shown here is derived from an EMBL/GenBank/DDBJ whole genome shotgun (WGS) entry which is preliminary data.</text>
</comment>
<organism evidence="2 3">
    <name type="scientific">Halarcobacter mediterraneus</name>
    <dbReference type="NCBI Taxonomy" id="2023153"/>
    <lineage>
        <taxon>Bacteria</taxon>
        <taxon>Pseudomonadati</taxon>
        <taxon>Campylobacterota</taxon>
        <taxon>Epsilonproteobacteria</taxon>
        <taxon>Campylobacterales</taxon>
        <taxon>Arcobacteraceae</taxon>
        <taxon>Halarcobacter</taxon>
    </lineage>
</organism>
<name>A0A4Q1AT38_9BACT</name>
<proteinExistence type="predicted"/>
<keyword evidence="1" id="KW-1133">Transmembrane helix</keyword>
<evidence type="ECO:0000313" key="2">
    <source>
        <dbReference type="EMBL" id="RXK13022.1"/>
    </source>
</evidence>
<gene>
    <name evidence="2" type="ORF">CP965_04250</name>
</gene>
<sequence>MDEMKDKEYFYLSGLVSISIYLVVGLLFLFYINSPTAKKYDISTKATILELELITSKSEKKQVAKKSEKKVEKVVKKSTSRSNKEKADFKSLFANVKTKSKNIVEKETTTQKASIDPSRFRSKFQKQKKTDNVSVSKLLNDVKTTTNKQIKSTSNKGEEHEYFSKVKEILWQRWNPKLLENGLTVKVLVMITNGGDFDYRIIKYSNDVRFDESLKEFLDSQVNESFPTHNINDKVDIIINFKSEG</sequence>
<evidence type="ECO:0000256" key="1">
    <source>
        <dbReference type="SAM" id="Phobius"/>
    </source>
</evidence>
<keyword evidence="1" id="KW-0472">Membrane</keyword>
<reference evidence="2 3" key="1">
    <citation type="submission" date="2017-09" db="EMBL/GenBank/DDBJ databases">
        <title>Genomics of the genus Arcobacter.</title>
        <authorList>
            <person name="Perez-Cataluna A."/>
            <person name="Figueras M.J."/>
            <person name="Salas-Masso N."/>
        </authorList>
    </citation>
    <scope>NUCLEOTIDE SEQUENCE [LARGE SCALE GENOMIC DNA]</scope>
    <source>
        <strain evidence="2 3">F156-34</strain>
    </source>
</reference>